<evidence type="ECO:0000256" key="1">
    <source>
        <dbReference type="SAM" id="MobiDB-lite"/>
    </source>
</evidence>
<dbReference type="InterPro" id="IPR012337">
    <property type="entry name" value="RNaseH-like_sf"/>
</dbReference>
<dbReference type="PANTHER" id="PTHR23272:SF15">
    <property type="entry name" value="ZINC FINGER BED DOMAIN-CONTAINING PROTEIN DAYSLEEPER-LIKE"/>
    <property type="match status" value="1"/>
</dbReference>
<feature type="compositionally biased region" description="Basic and acidic residues" evidence="1">
    <location>
        <begin position="22"/>
        <end position="33"/>
    </location>
</feature>
<keyword evidence="4" id="KW-1185">Reference proteome</keyword>
<gene>
    <name evidence="3" type="ORF">GH714_023571</name>
</gene>
<dbReference type="GO" id="GO:0046983">
    <property type="term" value="F:protein dimerization activity"/>
    <property type="evidence" value="ECO:0007669"/>
    <property type="project" value="InterPro"/>
</dbReference>
<reference evidence="3 4" key="1">
    <citation type="journal article" date="2020" name="Mol. Plant">
        <title>The Chromosome-Based Rubber Tree Genome Provides New Insights into Spurge Genome Evolution and Rubber Biosynthesis.</title>
        <authorList>
            <person name="Liu J."/>
            <person name="Shi C."/>
            <person name="Shi C.C."/>
            <person name="Li W."/>
            <person name="Zhang Q.J."/>
            <person name="Zhang Y."/>
            <person name="Li K."/>
            <person name="Lu H.F."/>
            <person name="Shi C."/>
            <person name="Zhu S.T."/>
            <person name="Xiao Z.Y."/>
            <person name="Nan H."/>
            <person name="Yue Y."/>
            <person name="Zhu X.G."/>
            <person name="Wu Y."/>
            <person name="Hong X.N."/>
            <person name="Fan G.Y."/>
            <person name="Tong Y."/>
            <person name="Zhang D."/>
            <person name="Mao C.L."/>
            <person name="Liu Y.L."/>
            <person name="Hao S.J."/>
            <person name="Liu W.Q."/>
            <person name="Lv M.Q."/>
            <person name="Zhang H.B."/>
            <person name="Liu Y."/>
            <person name="Hu-Tang G.R."/>
            <person name="Wang J.P."/>
            <person name="Wang J.H."/>
            <person name="Sun Y.H."/>
            <person name="Ni S.B."/>
            <person name="Chen W.B."/>
            <person name="Zhang X.C."/>
            <person name="Jiao Y.N."/>
            <person name="Eichler E.E."/>
            <person name="Li G.H."/>
            <person name="Liu X."/>
            <person name="Gao L.Z."/>
        </authorList>
    </citation>
    <scope>NUCLEOTIDE SEQUENCE [LARGE SCALE GENOMIC DNA]</scope>
    <source>
        <strain evidence="4">cv. GT1</strain>
        <tissue evidence="3">Leaf</tissue>
    </source>
</reference>
<dbReference type="PANTHER" id="PTHR23272">
    <property type="entry name" value="BED FINGER-RELATED"/>
    <property type="match status" value="1"/>
</dbReference>
<dbReference type="Proteomes" id="UP000467840">
    <property type="component" value="Chromosome 4"/>
</dbReference>
<feature type="compositionally biased region" description="Basic and acidic residues" evidence="1">
    <location>
        <begin position="67"/>
        <end position="95"/>
    </location>
</feature>
<dbReference type="SUPFAM" id="SSF53098">
    <property type="entry name" value="Ribonuclease H-like"/>
    <property type="match status" value="1"/>
</dbReference>
<comment type="caution">
    <text evidence="3">The sequence shown here is derived from an EMBL/GenBank/DDBJ whole genome shotgun (WGS) entry which is preliminary data.</text>
</comment>
<organism evidence="3 4">
    <name type="scientific">Hevea brasiliensis</name>
    <name type="common">Para rubber tree</name>
    <name type="synonym">Siphonia brasiliensis</name>
    <dbReference type="NCBI Taxonomy" id="3981"/>
    <lineage>
        <taxon>Eukaryota</taxon>
        <taxon>Viridiplantae</taxon>
        <taxon>Streptophyta</taxon>
        <taxon>Embryophyta</taxon>
        <taxon>Tracheophyta</taxon>
        <taxon>Spermatophyta</taxon>
        <taxon>Magnoliopsida</taxon>
        <taxon>eudicotyledons</taxon>
        <taxon>Gunneridae</taxon>
        <taxon>Pentapetalae</taxon>
        <taxon>rosids</taxon>
        <taxon>fabids</taxon>
        <taxon>Malpighiales</taxon>
        <taxon>Euphorbiaceae</taxon>
        <taxon>Crotonoideae</taxon>
        <taxon>Micrandreae</taxon>
        <taxon>Hevea</taxon>
    </lineage>
</organism>
<name>A0A6A6LP39_HEVBR</name>
<dbReference type="AlphaFoldDB" id="A0A6A6LP39"/>
<dbReference type="Pfam" id="PF05699">
    <property type="entry name" value="Dimer_Tnp_hAT"/>
    <property type="match status" value="1"/>
</dbReference>
<proteinExistence type="predicted"/>
<dbReference type="EMBL" id="JAAGAX010000010">
    <property type="protein sequence ID" value="KAF2301389.1"/>
    <property type="molecule type" value="Genomic_DNA"/>
</dbReference>
<evidence type="ECO:0000259" key="2">
    <source>
        <dbReference type="Pfam" id="PF05699"/>
    </source>
</evidence>
<sequence length="254" mass="28989">MYPPESQIQEVLPAESQNQEMHPTESETKEMHPIESQTQDINPTESQTQEVCPPDAQTQAMHLQEAQTHEMHPQEAETHEMHPQEAQTHDVHSQEVHAHEFSQEMHHHELSREILPYEGHHQDLPLLSIGDGLSDFDVYISEIANSQHMKSELDQYLEESLLPRVHEFDVLGWWKLNKLKYPTLSKMAADILSVPISTVAPDSVFDTGSKKIDSYRSSLRPVTLEALVCAKDWLQYGSSALSMETSNAVVKMEY</sequence>
<evidence type="ECO:0000313" key="4">
    <source>
        <dbReference type="Proteomes" id="UP000467840"/>
    </source>
</evidence>
<feature type="compositionally biased region" description="Polar residues" evidence="1">
    <location>
        <begin position="35"/>
        <end position="61"/>
    </location>
</feature>
<accession>A0A6A6LP39</accession>
<feature type="region of interest" description="Disordered" evidence="1">
    <location>
        <begin position="1"/>
        <end position="95"/>
    </location>
</feature>
<protein>
    <recommendedName>
        <fullName evidence="2">HAT C-terminal dimerisation domain-containing protein</fullName>
    </recommendedName>
</protein>
<dbReference type="InterPro" id="IPR008906">
    <property type="entry name" value="HATC_C_dom"/>
</dbReference>
<evidence type="ECO:0000313" key="3">
    <source>
        <dbReference type="EMBL" id="KAF2301389.1"/>
    </source>
</evidence>
<feature type="domain" description="HAT C-terminal dimerisation" evidence="2">
    <location>
        <begin position="152"/>
        <end position="234"/>
    </location>
</feature>